<dbReference type="AlphaFoldDB" id="A0AAN1UUS5"/>
<evidence type="ECO:0000313" key="2">
    <source>
        <dbReference type="EMBL" id="AZB72867.1"/>
    </source>
</evidence>
<feature type="signal peptide" evidence="1">
    <location>
        <begin position="1"/>
        <end position="26"/>
    </location>
</feature>
<protein>
    <submittedName>
        <fullName evidence="2">Uncharacterized protein</fullName>
    </submittedName>
</protein>
<proteinExistence type="predicted"/>
<name>A0AAN1UUS5_SYNEL</name>
<organism evidence="2 3">
    <name type="scientific">Synechococcus elongatus PCC 11801</name>
    <dbReference type="NCBI Taxonomy" id="2219813"/>
    <lineage>
        <taxon>Bacteria</taxon>
        <taxon>Bacillati</taxon>
        <taxon>Cyanobacteriota</taxon>
        <taxon>Cyanophyceae</taxon>
        <taxon>Synechococcales</taxon>
        <taxon>Synechococcaceae</taxon>
        <taxon>Synechococcus</taxon>
    </lineage>
</organism>
<gene>
    <name evidence="2" type="ORF">DOP62_09180</name>
</gene>
<sequence length="159" mass="17566">MSSCCLPLRWSLLFLLISFAGPPVNAETANGTGNLRQQIPVQQQRGNCPAQVQLTTSWRWYEGGGEHLVIPETTATAGRARYIKGTAKTAEYQAPLKPAFTSCVAEVRPSADLPYRLIWKDGRLTFRVELPANTPANPSQISQRAILGGRPYVRWQIAD</sequence>
<evidence type="ECO:0000256" key="1">
    <source>
        <dbReference type="SAM" id="SignalP"/>
    </source>
</evidence>
<dbReference type="EMBL" id="CP030139">
    <property type="protein sequence ID" value="AZB72867.1"/>
    <property type="molecule type" value="Genomic_DNA"/>
</dbReference>
<evidence type="ECO:0000313" key="3">
    <source>
        <dbReference type="Proteomes" id="UP000267249"/>
    </source>
</evidence>
<keyword evidence="1" id="KW-0732">Signal</keyword>
<accession>A0AAN1UUS5</accession>
<reference evidence="2 3" key="1">
    <citation type="journal article" date="2018" name="Sci. Rep.">
        <title>Genome Features and Biochemical Characteristics of a Robust, Fast Growing and Naturally Transformable Cyanobacterium Synechococcus elongatus PCC 11801 Isolated from India.</title>
        <authorList>
            <person name="Jaiswal D."/>
            <person name="Sengupta A."/>
            <person name="Sohoni S."/>
            <person name="Sengupta S."/>
            <person name="Phadnavis A.G."/>
            <person name="Pakrasi H.B."/>
            <person name="Wangikar P.P."/>
        </authorList>
    </citation>
    <scope>NUCLEOTIDE SEQUENCE [LARGE SCALE GENOMIC DNA]</scope>
    <source>
        <strain evidence="2 3">PCC 11801</strain>
    </source>
</reference>
<feature type="chain" id="PRO_5042871441" evidence="1">
    <location>
        <begin position="27"/>
        <end position="159"/>
    </location>
</feature>
<dbReference type="Proteomes" id="UP000267249">
    <property type="component" value="Chromosome"/>
</dbReference>